<dbReference type="Proteomes" id="UP000007460">
    <property type="component" value="Chromosome"/>
</dbReference>
<feature type="transmembrane region" description="Helical" evidence="5">
    <location>
        <begin position="60"/>
        <end position="86"/>
    </location>
</feature>
<evidence type="ECO:0000256" key="2">
    <source>
        <dbReference type="ARBA" id="ARBA00022692"/>
    </source>
</evidence>
<dbReference type="EMBL" id="CP001751">
    <property type="protein sequence ID" value="ADE38833.1"/>
    <property type="molecule type" value="Genomic_DNA"/>
</dbReference>
<dbReference type="GO" id="GO:0005886">
    <property type="term" value="C:plasma membrane"/>
    <property type="evidence" value="ECO:0007669"/>
    <property type="project" value="UniProtKB-SubCell"/>
</dbReference>
<dbReference type="SUPFAM" id="SSF161098">
    <property type="entry name" value="MetI-like"/>
    <property type="match status" value="1"/>
</dbReference>
<feature type="transmembrane region" description="Helical" evidence="5">
    <location>
        <begin position="155"/>
        <end position="182"/>
    </location>
</feature>
<name>D5BRD6_PUNMI</name>
<evidence type="ECO:0000259" key="6">
    <source>
        <dbReference type="PROSITE" id="PS50928"/>
    </source>
</evidence>
<proteinExistence type="predicted"/>
<evidence type="ECO:0000313" key="8">
    <source>
        <dbReference type="Proteomes" id="UP000007460"/>
    </source>
</evidence>
<evidence type="ECO:0000256" key="3">
    <source>
        <dbReference type="ARBA" id="ARBA00022989"/>
    </source>
</evidence>
<dbReference type="eggNOG" id="COG4662">
    <property type="taxonomic scope" value="Bacteria"/>
</dbReference>
<accession>D5BRD6</accession>
<dbReference type="PANTHER" id="PTHR43632:SF1">
    <property type="entry name" value="PERMEASE COMPONENT OF TUNGSTATE ABC TRANSPORTER"/>
    <property type="match status" value="1"/>
</dbReference>
<dbReference type="AlphaFoldDB" id="D5BRD6"/>
<feature type="transmembrane region" description="Helical" evidence="5">
    <location>
        <begin position="202"/>
        <end position="222"/>
    </location>
</feature>
<dbReference type="HOGENOM" id="CLU_016047_14_2_5"/>
<dbReference type="CDD" id="cd06261">
    <property type="entry name" value="TM_PBP2"/>
    <property type="match status" value="1"/>
</dbReference>
<dbReference type="InterPro" id="IPR000515">
    <property type="entry name" value="MetI-like"/>
</dbReference>
<organism evidence="7 8">
    <name type="scientific">Puniceispirillum marinum (strain IMCC1322)</name>
    <dbReference type="NCBI Taxonomy" id="488538"/>
    <lineage>
        <taxon>Bacteria</taxon>
        <taxon>Pseudomonadati</taxon>
        <taxon>Pseudomonadota</taxon>
        <taxon>Alphaproteobacteria</taxon>
        <taxon>Candidatus Puniceispirillales</taxon>
        <taxon>Candidatus Puniceispirillaceae</taxon>
        <taxon>Candidatus Puniceispirillum</taxon>
    </lineage>
</organism>
<dbReference type="RefSeq" id="WP_013045462.1">
    <property type="nucleotide sequence ID" value="NC_014010.1"/>
</dbReference>
<reference evidence="7 8" key="1">
    <citation type="journal article" date="2010" name="J. Bacteriol.">
        <title>Complete genome sequence of "Candidatus Puniceispirillum marinum" IMCC1322, a representative of the SAR116 clade in the Alphaproteobacteria.</title>
        <authorList>
            <person name="Oh H.M."/>
            <person name="Kwon K.K."/>
            <person name="Kang I."/>
            <person name="Kang S.G."/>
            <person name="Lee J.H."/>
            <person name="Kim S.J."/>
            <person name="Cho J.C."/>
        </authorList>
    </citation>
    <scope>NUCLEOTIDE SEQUENCE [LARGE SCALE GENOMIC DNA]</scope>
    <source>
        <strain evidence="7 8">IMCC1322</strain>
    </source>
</reference>
<evidence type="ECO:0000256" key="5">
    <source>
        <dbReference type="SAM" id="Phobius"/>
    </source>
</evidence>
<dbReference type="PROSITE" id="PS50928">
    <property type="entry name" value="ABC_TM1"/>
    <property type="match status" value="1"/>
</dbReference>
<evidence type="ECO:0000256" key="1">
    <source>
        <dbReference type="ARBA" id="ARBA00004651"/>
    </source>
</evidence>
<gene>
    <name evidence="7" type="ordered locus">SAR116_0590</name>
</gene>
<feature type="transmembrane region" description="Helical" evidence="5">
    <location>
        <begin position="98"/>
        <end position="119"/>
    </location>
</feature>
<feature type="transmembrane region" description="Helical" evidence="5">
    <location>
        <begin position="33"/>
        <end position="53"/>
    </location>
</feature>
<dbReference type="KEGG" id="apb:SAR116_0590"/>
<dbReference type="NCBIfam" id="NF038017">
    <property type="entry name" value="ABC_perm1"/>
    <property type="match status" value="1"/>
</dbReference>
<keyword evidence="4 5" id="KW-0472">Membrane</keyword>
<dbReference type="InterPro" id="IPR035906">
    <property type="entry name" value="MetI-like_sf"/>
</dbReference>
<keyword evidence="8" id="KW-1185">Reference proteome</keyword>
<keyword evidence="2 5" id="KW-0812">Transmembrane</keyword>
<comment type="subcellular location">
    <subcellularLocation>
        <location evidence="1">Cell membrane</location>
        <topology evidence="1">Multi-pass membrane protein</topology>
    </subcellularLocation>
</comment>
<keyword evidence="3 5" id="KW-1133">Transmembrane helix</keyword>
<dbReference type="PANTHER" id="PTHR43632">
    <property type="entry name" value="PERMEASE COMPONENT OF TUNGSTATE ABC TRANSPORTER"/>
    <property type="match status" value="1"/>
</dbReference>
<evidence type="ECO:0000256" key="4">
    <source>
        <dbReference type="ARBA" id="ARBA00023136"/>
    </source>
</evidence>
<protein>
    <submittedName>
        <fullName evidence="7">Sulfate/tungstate uptake family ABC transporter, permease protein</fullName>
    </submittedName>
</protein>
<dbReference type="STRING" id="488538.SAR116_0590"/>
<dbReference type="InterPro" id="IPR049783">
    <property type="entry name" value="ABC_perm_TupB-like"/>
</dbReference>
<sequence>MFLDFWTPFKLAFDLLLSSDTELMGIIDLSLKVSLTAVFISLVIGMPLGAILASKKFFGAPVLIVISNTFLSMPPVVVGLLIYILISRSGPLGWLEILYTPYAMILAQSILVVPMSIALSRQIFETLNNEYKPLFTSLGVNAFRRIMVLVVDARIALITIGLACFGRAISEVGAVIIVGGNIRHSTRVMTTAIALETSKGELAIAMALGLVLLSIALLVNIASQFLRHYFKKAALDV</sequence>
<dbReference type="GO" id="GO:0055085">
    <property type="term" value="P:transmembrane transport"/>
    <property type="evidence" value="ECO:0007669"/>
    <property type="project" value="InterPro"/>
</dbReference>
<evidence type="ECO:0000313" key="7">
    <source>
        <dbReference type="EMBL" id="ADE38833.1"/>
    </source>
</evidence>
<dbReference type="OrthoDB" id="9781724at2"/>
<feature type="domain" description="ABC transmembrane type-1" evidence="6">
    <location>
        <begin position="27"/>
        <end position="223"/>
    </location>
</feature>
<dbReference type="Gene3D" id="1.10.3720.10">
    <property type="entry name" value="MetI-like"/>
    <property type="match status" value="1"/>
</dbReference>